<feature type="transmembrane region" description="Helical" evidence="8">
    <location>
        <begin position="302"/>
        <end position="320"/>
    </location>
</feature>
<comment type="subcellular location">
    <subcellularLocation>
        <location evidence="1">Membrane</location>
        <topology evidence="1">Multi-pass membrane protein</topology>
    </subcellularLocation>
</comment>
<dbReference type="InterPro" id="IPR004761">
    <property type="entry name" value="Spore_GerAB"/>
</dbReference>
<dbReference type="PANTHER" id="PTHR34975">
    <property type="entry name" value="SPORE GERMINATION PROTEIN A2"/>
    <property type="match status" value="1"/>
</dbReference>
<feature type="transmembrane region" description="Helical" evidence="8">
    <location>
        <begin position="143"/>
        <end position="165"/>
    </location>
</feature>
<feature type="transmembrane region" description="Helical" evidence="8">
    <location>
        <begin position="340"/>
        <end position="357"/>
    </location>
</feature>
<feature type="transmembrane region" description="Helical" evidence="8">
    <location>
        <begin position="36"/>
        <end position="57"/>
    </location>
</feature>
<evidence type="ECO:0000256" key="4">
    <source>
        <dbReference type="ARBA" id="ARBA00022544"/>
    </source>
</evidence>
<feature type="transmembrane region" description="Helical" evidence="8">
    <location>
        <begin position="218"/>
        <end position="242"/>
    </location>
</feature>
<feature type="transmembrane region" description="Helical" evidence="8">
    <location>
        <begin position="185"/>
        <end position="206"/>
    </location>
</feature>
<evidence type="ECO:0000313" key="9">
    <source>
        <dbReference type="EMBL" id="UUF07056.1"/>
    </source>
</evidence>
<dbReference type="AlphaFoldDB" id="A0A9Q9CG21"/>
<keyword evidence="7 8" id="KW-0472">Membrane</keyword>
<evidence type="ECO:0000313" key="12">
    <source>
        <dbReference type="Proteomes" id="UP001058072"/>
    </source>
</evidence>
<dbReference type="Proteomes" id="UP001058072">
    <property type="component" value="Chromosome"/>
</dbReference>
<reference evidence="10 11" key="1">
    <citation type="submission" date="2021-03" db="EMBL/GenBank/DDBJ databases">
        <title>Comparative Genomics and Metabolomics in the genus Turicibacter.</title>
        <authorList>
            <person name="Maki J."/>
            <person name="Looft T."/>
        </authorList>
    </citation>
    <scope>NUCLEOTIDE SEQUENCE</scope>
    <source>
        <strain evidence="10">ISU324</strain>
        <strain evidence="9 11">MMM721</strain>
    </source>
</reference>
<gene>
    <name evidence="9" type="ORF">J0J69_06055</name>
    <name evidence="10" type="ORF">J0J70_12020</name>
</gene>
<sequence>MKTSRISLNQFLTLLVLFLSSSASLVNVGRFSGRDVWIVILISTVFGGLLFTIYYRISKLHGFQSLTEIIRDLFGKWIGGLIILAYMGYFLFLATGLLKSTSDMIKATTMIDANLTLVITLLMIPIVYGLILGVNVIGRSSELLFYVVCICFIPLLIAVFTSDIFKFENLLPVLEKGLFALKTDIYTMSLFPYGEAITFLFIFPLIPNDKKGKILKYGYVAIVMAMVILLGIDVMNIGILGADLTKNFVYPFFNAMKMVGVSVLFERVDPLSIIILMTTCFFKISIYCYAGLSCLEKIVVRFNYRQLAIPIGILLIFGATKISSNRIENIYRVIIQNPKGLLPIFQLAIPGLIWIMSEFKYRKHPKDVKTEASN</sequence>
<keyword evidence="11" id="KW-1185">Reference proteome</keyword>
<dbReference type="RefSeq" id="WP_212724993.1">
    <property type="nucleotide sequence ID" value="NZ_CP071249.1"/>
</dbReference>
<comment type="similarity">
    <text evidence="2">Belongs to the amino acid-polyamine-organocation (APC) superfamily. Spore germination protein (SGP) (TC 2.A.3.9) family.</text>
</comment>
<evidence type="ECO:0000256" key="8">
    <source>
        <dbReference type="SAM" id="Phobius"/>
    </source>
</evidence>
<name>A0A9Q9CG21_9FIRM</name>
<keyword evidence="6 8" id="KW-1133">Transmembrane helix</keyword>
<evidence type="ECO:0000256" key="6">
    <source>
        <dbReference type="ARBA" id="ARBA00022989"/>
    </source>
</evidence>
<protein>
    <submittedName>
        <fullName evidence="10">GerAB/ArcD/ProY family transporter</fullName>
    </submittedName>
</protein>
<evidence type="ECO:0000313" key="10">
    <source>
        <dbReference type="EMBL" id="UUF08284.1"/>
    </source>
</evidence>
<proteinExistence type="inferred from homology"/>
<evidence type="ECO:0000313" key="11">
    <source>
        <dbReference type="Proteomes" id="UP001058016"/>
    </source>
</evidence>
<evidence type="ECO:0000256" key="5">
    <source>
        <dbReference type="ARBA" id="ARBA00022692"/>
    </source>
</evidence>
<dbReference type="GO" id="GO:0016020">
    <property type="term" value="C:membrane"/>
    <property type="evidence" value="ECO:0007669"/>
    <property type="project" value="UniProtKB-SubCell"/>
</dbReference>
<evidence type="ECO:0000256" key="2">
    <source>
        <dbReference type="ARBA" id="ARBA00007998"/>
    </source>
</evidence>
<feature type="transmembrane region" description="Helical" evidence="8">
    <location>
        <begin position="77"/>
        <end position="98"/>
    </location>
</feature>
<evidence type="ECO:0000256" key="1">
    <source>
        <dbReference type="ARBA" id="ARBA00004141"/>
    </source>
</evidence>
<keyword evidence="5 8" id="KW-0812">Transmembrane</keyword>
<dbReference type="Proteomes" id="UP001058016">
    <property type="component" value="Chromosome"/>
</dbReference>
<dbReference type="GO" id="GO:0009847">
    <property type="term" value="P:spore germination"/>
    <property type="evidence" value="ECO:0007669"/>
    <property type="project" value="InterPro"/>
</dbReference>
<dbReference type="EMBL" id="CP071249">
    <property type="protein sequence ID" value="UUF07056.1"/>
    <property type="molecule type" value="Genomic_DNA"/>
</dbReference>
<evidence type="ECO:0000256" key="3">
    <source>
        <dbReference type="ARBA" id="ARBA00022448"/>
    </source>
</evidence>
<keyword evidence="4" id="KW-0309">Germination</keyword>
<keyword evidence="3" id="KW-0813">Transport</keyword>
<dbReference type="NCBIfam" id="TIGR00912">
    <property type="entry name" value="2A0309"/>
    <property type="match status" value="1"/>
</dbReference>
<dbReference type="Pfam" id="PF03845">
    <property type="entry name" value="Spore_permease"/>
    <property type="match status" value="1"/>
</dbReference>
<dbReference type="PANTHER" id="PTHR34975:SF2">
    <property type="entry name" value="SPORE GERMINATION PROTEIN A2"/>
    <property type="match status" value="1"/>
</dbReference>
<accession>A0A9Q9CG21</accession>
<dbReference type="EMBL" id="CP071250">
    <property type="protein sequence ID" value="UUF08284.1"/>
    <property type="molecule type" value="Genomic_DNA"/>
</dbReference>
<feature type="transmembrane region" description="Helical" evidence="8">
    <location>
        <begin position="271"/>
        <end position="290"/>
    </location>
</feature>
<organism evidence="10 12">
    <name type="scientific">Turicibacter bilis</name>
    <dbReference type="NCBI Taxonomy" id="2735723"/>
    <lineage>
        <taxon>Bacteria</taxon>
        <taxon>Bacillati</taxon>
        <taxon>Bacillota</taxon>
        <taxon>Erysipelotrichia</taxon>
        <taxon>Erysipelotrichales</taxon>
        <taxon>Turicibacteraceae</taxon>
        <taxon>Turicibacter</taxon>
    </lineage>
</organism>
<evidence type="ECO:0000256" key="7">
    <source>
        <dbReference type="ARBA" id="ARBA00023136"/>
    </source>
</evidence>
<feature type="transmembrane region" description="Helical" evidence="8">
    <location>
        <begin position="110"/>
        <end position="131"/>
    </location>
</feature>